<feature type="transmembrane region" description="Helical" evidence="8">
    <location>
        <begin position="98"/>
        <end position="116"/>
    </location>
</feature>
<dbReference type="EC" id="2.7.13.3" evidence="2"/>
<keyword evidence="11" id="KW-1185">Reference proteome</keyword>
<dbReference type="SUPFAM" id="SSF55874">
    <property type="entry name" value="ATPase domain of HSP90 chaperone/DNA topoisomerase II/histidine kinase"/>
    <property type="match status" value="1"/>
</dbReference>
<dbReference type="InterPro" id="IPR050980">
    <property type="entry name" value="2C_sensor_his_kinase"/>
</dbReference>
<evidence type="ECO:0000256" key="7">
    <source>
        <dbReference type="SAM" id="MobiDB-lite"/>
    </source>
</evidence>
<gene>
    <name evidence="10" type="ORF">ABIE13_003435</name>
</gene>
<keyword evidence="6" id="KW-0067">ATP-binding</keyword>
<evidence type="ECO:0000259" key="9">
    <source>
        <dbReference type="PROSITE" id="PS50109"/>
    </source>
</evidence>
<dbReference type="InterPro" id="IPR005467">
    <property type="entry name" value="His_kinase_dom"/>
</dbReference>
<dbReference type="GO" id="GO:0004673">
    <property type="term" value="F:protein histidine kinase activity"/>
    <property type="evidence" value="ECO:0007669"/>
    <property type="project" value="UniProtKB-EC"/>
</dbReference>
<dbReference type="PANTHER" id="PTHR44936">
    <property type="entry name" value="SENSOR PROTEIN CREC"/>
    <property type="match status" value="1"/>
</dbReference>
<keyword evidence="8" id="KW-0472">Membrane</keyword>
<feature type="region of interest" description="Disordered" evidence="7">
    <location>
        <begin position="1"/>
        <end position="21"/>
    </location>
</feature>
<dbReference type="Gene3D" id="3.30.565.10">
    <property type="entry name" value="Histidine kinase-like ATPase, C-terminal domain"/>
    <property type="match status" value="1"/>
</dbReference>
<evidence type="ECO:0000256" key="6">
    <source>
        <dbReference type="ARBA" id="ARBA00022840"/>
    </source>
</evidence>
<dbReference type="Pfam" id="PF02518">
    <property type="entry name" value="HATPase_c"/>
    <property type="match status" value="1"/>
</dbReference>
<proteinExistence type="predicted"/>
<dbReference type="PANTHER" id="PTHR44936:SF10">
    <property type="entry name" value="SENSOR PROTEIN RSTB"/>
    <property type="match status" value="1"/>
</dbReference>
<keyword evidence="4" id="KW-0547">Nucleotide-binding</keyword>
<dbReference type="RefSeq" id="WP_354445449.1">
    <property type="nucleotide sequence ID" value="NZ_JBEPSH010000006.1"/>
</dbReference>
<dbReference type="CDD" id="cd00075">
    <property type="entry name" value="HATPase"/>
    <property type="match status" value="1"/>
</dbReference>
<feature type="domain" description="Histidine kinase" evidence="9">
    <location>
        <begin position="234"/>
        <end position="441"/>
    </location>
</feature>
<dbReference type="InterPro" id="IPR003594">
    <property type="entry name" value="HATPase_dom"/>
</dbReference>
<reference evidence="10 11" key="1">
    <citation type="submission" date="2024-06" db="EMBL/GenBank/DDBJ databases">
        <title>Sorghum-associated microbial communities from plants grown in Nebraska, USA.</title>
        <authorList>
            <person name="Schachtman D."/>
        </authorList>
    </citation>
    <scope>NUCLEOTIDE SEQUENCE [LARGE SCALE GENOMIC DNA]</scope>
    <source>
        <strain evidence="10 11">2709</strain>
    </source>
</reference>
<dbReference type="Proteomes" id="UP001549320">
    <property type="component" value="Unassembled WGS sequence"/>
</dbReference>
<evidence type="ECO:0000256" key="5">
    <source>
        <dbReference type="ARBA" id="ARBA00022777"/>
    </source>
</evidence>
<protein>
    <recommendedName>
        <fullName evidence="2">histidine kinase</fullName>
        <ecNumber evidence="2">2.7.13.3</ecNumber>
    </recommendedName>
</protein>
<dbReference type="EMBL" id="JBEPSH010000006">
    <property type="protein sequence ID" value="MET4578319.1"/>
    <property type="molecule type" value="Genomic_DNA"/>
</dbReference>
<keyword evidence="5 10" id="KW-0418">Kinase</keyword>
<accession>A0ABV2QBC1</accession>
<dbReference type="InterPro" id="IPR004358">
    <property type="entry name" value="Sig_transdc_His_kin-like_C"/>
</dbReference>
<dbReference type="PROSITE" id="PS50109">
    <property type="entry name" value="HIS_KIN"/>
    <property type="match status" value="1"/>
</dbReference>
<evidence type="ECO:0000256" key="3">
    <source>
        <dbReference type="ARBA" id="ARBA00022679"/>
    </source>
</evidence>
<keyword evidence="3 10" id="KW-0808">Transferase</keyword>
<keyword evidence="8" id="KW-0812">Transmembrane</keyword>
<feature type="transmembrane region" description="Helical" evidence="8">
    <location>
        <begin position="179"/>
        <end position="199"/>
    </location>
</feature>
<sequence>MPLSPNTSAASPAAPERGLAREPEASGSDLVGLNNLKQLIQLRWLAVLGQVITITVVDLSLGIDIPVKPMLMVLAALAAFNLLSMLRGQMRREVSSVEMLLVLLVDMAALTAQLYLSGGAANPFVFLYLLQVILGAVLLPASAAWIMVVVSTLCFAGLTRFAIPLALPLEDARGLASPYMLGLLICFVLNAALLVLFIIRIMANLSQRDARLATMRQRAVEEELIVRMGLLASGAAHNLGTPLSTLDVILGDWKHLPQLRGDPELASDVTEMQNQVRHCKAIVSGILLSAGEARSESSRATTVSEFLDEVVHEWRHRHPDNHLRYQNHFGQDLPMVSDSAVKQMMDNVLDNAFEASPHSMDFEALREGDDLVLVVRDAGPGFSAEVLPYLGEPYRTTKGRPGGGLGLFLVVNVARALGGKLRATNRPQGGAEVRITLPLVSLALLEEDAQDD</sequence>
<feature type="transmembrane region" description="Helical" evidence="8">
    <location>
        <begin position="146"/>
        <end position="167"/>
    </location>
</feature>
<evidence type="ECO:0000313" key="11">
    <source>
        <dbReference type="Proteomes" id="UP001549320"/>
    </source>
</evidence>
<comment type="caution">
    <text evidence="10">The sequence shown here is derived from an EMBL/GenBank/DDBJ whole genome shotgun (WGS) entry which is preliminary data.</text>
</comment>
<feature type="compositionally biased region" description="Low complexity" evidence="7">
    <location>
        <begin position="1"/>
        <end position="15"/>
    </location>
</feature>
<dbReference type="PRINTS" id="PR00344">
    <property type="entry name" value="BCTRLSENSOR"/>
</dbReference>
<feature type="transmembrane region" description="Helical" evidence="8">
    <location>
        <begin position="69"/>
        <end position="86"/>
    </location>
</feature>
<keyword evidence="8" id="KW-1133">Transmembrane helix</keyword>
<evidence type="ECO:0000256" key="4">
    <source>
        <dbReference type="ARBA" id="ARBA00022741"/>
    </source>
</evidence>
<name>A0ABV2QBC1_9BURK</name>
<evidence type="ECO:0000256" key="2">
    <source>
        <dbReference type="ARBA" id="ARBA00012438"/>
    </source>
</evidence>
<evidence type="ECO:0000313" key="10">
    <source>
        <dbReference type="EMBL" id="MET4578319.1"/>
    </source>
</evidence>
<dbReference type="InterPro" id="IPR036890">
    <property type="entry name" value="HATPase_C_sf"/>
</dbReference>
<evidence type="ECO:0000256" key="1">
    <source>
        <dbReference type="ARBA" id="ARBA00000085"/>
    </source>
</evidence>
<evidence type="ECO:0000256" key="8">
    <source>
        <dbReference type="SAM" id="Phobius"/>
    </source>
</evidence>
<dbReference type="SMART" id="SM00387">
    <property type="entry name" value="HATPase_c"/>
    <property type="match status" value="1"/>
</dbReference>
<organism evidence="10 11">
    <name type="scientific">Ottowia thiooxydans</name>
    <dbReference type="NCBI Taxonomy" id="219182"/>
    <lineage>
        <taxon>Bacteria</taxon>
        <taxon>Pseudomonadati</taxon>
        <taxon>Pseudomonadota</taxon>
        <taxon>Betaproteobacteria</taxon>
        <taxon>Burkholderiales</taxon>
        <taxon>Comamonadaceae</taxon>
        <taxon>Ottowia</taxon>
    </lineage>
</organism>
<comment type="catalytic activity">
    <reaction evidence="1">
        <text>ATP + protein L-histidine = ADP + protein N-phospho-L-histidine.</text>
        <dbReference type="EC" id="2.7.13.3"/>
    </reaction>
</comment>